<proteinExistence type="predicted"/>
<keyword evidence="1" id="KW-1133">Transmembrane helix</keyword>
<evidence type="ECO:0000256" key="1">
    <source>
        <dbReference type="SAM" id="Phobius"/>
    </source>
</evidence>
<accession>B7KF96</accession>
<keyword evidence="1" id="KW-0472">Membrane</keyword>
<dbReference type="InterPro" id="IPR002881">
    <property type="entry name" value="DUF58"/>
</dbReference>
<sequence length="384" mass="43504">MKIATRWTDWLEIHSLNPAYSGWLLLSLALCFFGAATNTMSGWLYVLCGLIVALLGINGVMAKRSLTQLRVHRHPIEPVSAGDDLTIQLKIENPSNRASTLLQVKDFLPLVLGQPEQTAIEYIAPQSIHQWIYYIPTQVRGVYRWHDVILRSATPLGLCWTRRTQEVPISAIVYPQVLPLLQCPLIDTIGQDESVKLQSDRRYVTATEGVTRALRPYRHGDPMRLIHWRTSARLGEFKVRELEIITGGQDIVICLDSGSSWNKEDFESAVIAAASLYFYASRCQMNVKLWTARSGIIYGNRVVLETLATVESEEETINDSLPNLPLVWLTQNASTLEPLSINSRWVFFTPSEPEKLPPLLTRNFSGLIINREESLQQQLQQPLR</sequence>
<dbReference type="HOGENOM" id="CLU_686673_0_0_3"/>
<dbReference type="PANTHER" id="PTHR34351:SF1">
    <property type="entry name" value="SLR1927 PROTEIN"/>
    <property type="match status" value="1"/>
</dbReference>
<evidence type="ECO:0000313" key="3">
    <source>
        <dbReference type="EMBL" id="ACK71812.1"/>
    </source>
</evidence>
<keyword evidence="1" id="KW-0812">Transmembrane</keyword>
<feature type="transmembrane region" description="Helical" evidence="1">
    <location>
        <begin position="20"/>
        <end position="37"/>
    </location>
</feature>
<gene>
    <name evidence="3" type="ordered locus">PCC7424_3417</name>
</gene>
<feature type="domain" description="DUF58" evidence="2">
    <location>
        <begin position="214"/>
        <end position="289"/>
    </location>
</feature>
<dbReference type="Proteomes" id="UP000002384">
    <property type="component" value="Chromosome"/>
</dbReference>
<dbReference type="EMBL" id="CP001291">
    <property type="protein sequence ID" value="ACK71812.1"/>
    <property type="molecule type" value="Genomic_DNA"/>
</dbReference>
<dbReference type="OrthoDB" id="9778037at2"/>
<protein>
    <recommendedName>
        <fullName evidence="2">DUF58 domain-containing protein</fullName>
    </recommendedName>
</protein>
<name>B7KF96_GLOC7</name>
<dbReference type="eggNOG" id="COG1721">
    <property type="taxonomic scope" value="Bacteria"/>
</dbReference>
<dbReference type="PANTHER" id="PTHR34351">
    <property type="entry name" value="SLR1927 PROTEIN-RELATED"/>
    <property type="match status" value="1"/>
</dbReference>
<evidence type="ECO:0000259" key="2">
    <source>
        <dbReference type="Pfam" id="PF01882"/>
    </source>
</evidence>
<organism evidence="3 4">
    <name type="scientific">Gloeothece citriformis (strain PCC 7424)</name>
    <name type="common">Cyanothece sp. (strain PCC 7424)</name>
    <dbReference type="NCBI Taxonomy" id="65393"/>
    <lineage>
        <taxon>Bacteria</taxon>
        <taxon>Bacillati</taxon>
        <taxon>Cyanobacteriota</taxon>
        <taxon>Cyanophyceae</taxon>
        <taxon>Oscillatoriophycideae</taxon>
        <taxon>Chroococcales</taxon>
        <taxon>Aphanothecaceae</taxon>
        <taxon>Gloeothece</taxon>
        <taxon>Gloeothece citriformis</taxon>
    </lineage>
</organism>
<feature type="transmembrane region" description="Helical" evidence="1">
    <location>
        <begin position="43"/>
        <end position="62"/>
    </location>
</feature>
<reference evidence="4" key="1">
    <citation type="journal article" date="2011" name="MBio">
        <title>Novel metabolic attributes of the genus Cyanothece, comprising a group of unicellular nitrogen-fixing Cyanobacteria.</title>
        <authorList>
            <person name="Bandyopadhyay A."/>
            <person name="Elvitigala T."/>
            <person name="Welsh E."/>
            <person name="Stockel J."/>
            <person name="Liberton M."/>
            <person name="Min H."/>
            <person name="Sherman L.A."/>
            <person name="Pakrasi H.B."/>
        </authorList>
    </citation>
    <scope>NUCLEOTIDE SEQUENCE [LARGE SCALE GENOMIC DNA]</scope>
    <source>
        <strain evidence="4">PCC 7424</strain>
    </source>
</reference>
<dbReference type="AlphaFoldDB" id="B7KF96"/>
<dbReference type="STRING" id="65393.PCC7424_3417"/>
<dbReference type="RefSeq" id="WP_015955407.1">
    <property type="nucleotide sequence ID" value="NC_011729.1"/>
</dbReference>
<evidence type="ECO:0000313" key="4">
    <source>
        <dbReference type="Proteomes" id="UP000002384"/>
    </source>
</evidence>
<dbReference type="Pfam" id="PF01882">
    <property type="entry name" value="DUF58"/>
    <property type="match status" value="1"/>
</dbReference>
<keyword evidence="4" id="KW-1185">Reference proteome</keyword>
<dbReference type="KEGG" id="cyc:PCC7424_3417"/>